<evidence type="ECO:0000313" key="5">
    <source>
        <dbReference type="EMBL" id="GAA4867719.1"/>
    </source>
</evidence>
<feature type="transmembrane region" description="Helical" evidence="2">
    <location>
        <begin position="122"/>
        <end position="141"/>
    </location>
</feature>
<protein>
    <submittedName>
        <fullName evidence="5">Acyltransferase family protein</fullName>
    </submittedName>
</protein>
<keyword evidence="2" id="KW-0812">Transmembrane</keyword>
<feature type="compositionally biased region" description="Low complexity" evidence="1">
    <location>
        <begin position="36"/>
        <end position="46"/>
    </location>
</feature>
<evidence type="ECO:0000256" key="1">
    <source>
        <dbReference type="SAM" id="MobiDB-lite"/>
    </source>
</evidence>
<evidence type="ECO:0000259" key="3">
    <source>
        <dbReference type="Pfam" id="PF01757"/>
    </source>
</evidence>
<accession>A0ABP9E923</accession>
<keyword evidence="5" id="KW-0808">Transferase</keyword>
<dbReference type="Proteomes" id="UP001500457">
    <property type="component" value="Unassembled WGS sequence"/>
</dbReference>
<feature type="transmembrane region" description="Helical" evidence="2">
    <location>
        <begin position="185"/>
        <end position="208"/>
    </location>
</feature>
<feature type="domain" description="Acyltransferase 3" evidence="3">
    <location>
        <begin position="59"/>
        <end position="384"/>
    </location>
</feature>
<feature type="transmembrane region" description="Helical" evidence="2">
    <location>
        <begin position="339"/>
        <end position="364"/>
    </location>
</feature>
<organism evidence="5 6">
    <name type="scientific">Actinomycetospora straminea</name>
    <dbReference type="NCBI Taxonomy" id="663607"/>
    <lineage>
        <taxon>Bacteria</taxon>
        <taxon>Bacillati</taxon>
        <taxon>Actinomycetota</taxon>
        <taxon>Actinomycetes</taxon>
        <taxon>Pseudonocardiales</taxon>
        <taxon>Pseudonocardiaceae</taxon>
        <taxon>Actinomycetospora</taxon>
    </lineage>
</organism>
<keyword evidence="6" id="KW-1185">Reference proteome</keyword>
<feature type="transmembrane region" description="Helical" evidence="2">
    <location>
        <begin position="301"/>
        <end position="319"/>
    </location>
</feature>
<evidence type="ECO:0000259" key="4">
    <source>
        <dbReference type="Pfam" id="PF19040"/>
    </source>
</evidence>
<feature type="domain" description="SGNH" evidence="4">
    <location>
        <begin position="494"/>
        <end position="704"/>
    </location>
</feature>
<evidence type="ECO:0000256" key="2">
    <source>
        <dbReference type="SAM" id="Phobius"/>
    </source>
</evidence>
<feature type="transmembrane region" description="Helical" evidence="2">
    <location>
        <begin position="274"/>
        <end position="295"/>
    </location>
</feature>
<keyword evidence="2" id="KW-0472">Membrane</keyword>
<name>A0ABP9E923_9PSEU</name>
<feature type="transmembrane region" description="Helical" evidence="2">
    <location>
        <begin position="410"/>
        <end position="428"/>
    </location>
</feature>
<dbReference type="PANTHER" id="PTHR23028:SF53">
    <property type="entry name" value="ACYL_TRANSF_3 DOMAIN-CONTAINING PROTEIN"/>
    <property type="match status" value="1"/>
</dbReference>
<evidence type="ECO:0000313" key="6">
    <source>
        <dbReference type="Proteomes" id="UP001500457"/>
    </source>
</evidence>
<comment type="caution">
    <text evidence="5">The sequence shown here is derived from an EMBL/GenBank/DDBJ whole genome shotgun (WGS) entry which is preliminary data.</text>
</comment>
<feature type="transmembrane region" description="Helical" evidence="2">
    <location>
        <begin position="247"/>
        <end position="267"/>
    </location>
</feature>
<dbReference type="PANTHER" id="PTHR23028">
    <property type="entry name" value="ACETYLTRANSFERASE"/>
    <property type="match status" value="1"/>
</dbReference>
<dbReference type="EMBL" id="BAABHQ010000003">
    <property type="protein sequence ID" value="GAA4867719.1"/>
    <property type="molecule type" value="Genomic_DNA"/>
</dbReference>
<dbReference type="InterPro" id="IPR050879">
    <property type="entry name" value="Acyltransferase_3"/>
</dbReference>
<reference evidence="6" key="1">
    <citation type="journal article" date="2019" name="Int. J. Syst. Evol. Microbiol.">
        <title>The Global Catalogue of Microorganisms (GCM) 10K type strain sequencing project: providing services to taxonomists for standard genome sequencing and annotation.</title>
        <authorList>
            <consortium name="The Broad Institute Genomics Platform"/>
            <consortium name="The Broad Institute Genome Sequencing Center for Infectious Disease"/>
            <person name="Wu L."/>
            <person name="Ma J."/>
        </authorList>
    </citation>
    <scope>NUCLEOTIDE SEQUENCE [LARGE SCALE GENOMIC DNA]</scope>
    <source>
        <strain evidence="6">JCM 17983</strain>
    </source>
</reference>
<dbReference type="Pfam" id="PF01757">
    <property type="entry name" value="Acyl_transf_3"/>
    <property type="match status" value="1"/>
</dbReference>
<feature type="transmembrane region" description="Helical" evidence="2">
    <location>
        <begin position="220"/>
        <end position="241"/>
    </location>
</feature>
<feature type="transmembrane region" description="Helical" evidence="2">
    <location>
        <begin position="370"/>
        <end position="390"/>
    </location>
</feature>
<gene>
    <name evidence="5" type="ORF">GCM10023203_15400</name>
</gene>
<dbReference type="Pfam" id="PF19040">
    <property type="entry name" value="SGNH"/>
    <property type="match status" value="1"/>
</dbReference>
<feature type="transmembrane region" description="Helical" evidence="2">
    <location>
        <begin position="84"/>
        <end position="101"/>
    </location>
</feature>
<proteinExistence type="predicted"/>
<dbReference type="InterPro" id="IPR002656">
    <property type="entry name" value="Acyl_transf_3_dom"/>
</dbReference>
<dbReference type="InterPro" id="IPR043968">
    <property type="entry name" value="SGNH"/>
</dbReference>
<feature type="region of interest" description="Disordered" evidence="1">
    <location>
        <begin position="1"/>
        <end position="56"/>
    </location>
</feature>
<keyword evidence="5" id="KW-0012">Acyltransferase</keyword>
<dbReference type="GO" id="GO:0016746">
    <property type="term" value="F:acyltransferase activity"/>
    <property type="evidence" value="ECO:0007669"/>
    <property type="project" value="UniProtKB-KW"/>
</dbReference>
<sequence length="714" mass="74911">MCGTASGKGTVDAMTSTADRRLGSRVDTPAAVPDRPAAGSPAAPGPGRQPSDGSRFRPEIEGLRAVASVLVVVYHVWIGRVSGGVDVFFALTGFLAAGQLVRASERGGIDLLAQWGRTLRRLVPPAAVVLVGTVVASILLLPESRWPQAVREAVASAFFVENWRLAADAVDYYASHDTASVVQHFWSLSIQGQFAIAFPLVVVVATLAARRRGIAARPAVAGLLAVVTAVSLVWSITSTAADQTYAYFDALARVWEFTLGGLLALGLHRLRLPVWAGVAAGWLGIVGLAACGVVLDVEGGFPGYLALWPVACAAAVIVAGDTDHRLGTTRLLASRPMQYLGSISFPLYLWHWPVLLLASAAFHVEQPGPVLGLAIIGTSLMLAAATRHLVEDPVLRRGRRRPGVLRDHRAAAVALVPVLVLVLAWHAVTTVRAEPSGAVGDADHPGALARAPGFVDRGSPDAEPIPPAVSAYEDWVRYRDAGTGCAGVPGLAALELCTYVPAPDPAARTIVVVGDSHMQQFLPAVAPVAHERGWRVQTLIRPGCPLSTTAESNPGEADCITWNQEALGALASLRPALVVAQATHDVRQGRTERTPPGMVEAWNRLASAGVPVLGVRDNPRFGYAPPSCVDTYGRGAPECDVPRSDLYPADPAPPGGAPSTMTVLDLSDSICEPTVCPPEIGRVMVYLDDNHLTATFTASLAPVVGPRIAALVGP</sequence>
<keyword evidence="2" id="KW-1133">Transmembrane helix</keyword>